<evidence type="ECO:0000256" key="1">
    <source>
        <dbReference type="ARBA" id="ARBA00023015"/>
    </source>
</evidence>
<gene>
    <name evidence="5" type="ORF">EDD55_10353</name>
</gene>
<dbReference type="SUPFAM" id="SSF46689">
    <property type="entry name" value="Homeodomain-like"/>
    <property type="match status" value="1"/>
</dbReference>
<dbReference type="InterPro" id="IPR000281">
    <property type="entry name" value="HTH_RpiR"/>
</dbReference>
<dbReference type="CDD" id="cd05013">
    <property type="entry name" value="SIS_RpiR"/>
    <property type="match status" value="1"/>
</dbReference>
<sequence length="285" mass="32034">MTTHAAHTIAEQIHGHFERFTASERKLAQILLSNYPISGLSTVADFSSQAGVSAPTVLRFVGKLGFSGYPQFQAKLRQELEERLRSPLSKNQRPDAVHPQKRDGLLPQFSEMASANIHDSLEGLSPAEFDRAAALIADTKRPVHILGGRLSGALAHYLYEHLRTIRPRVHQISGQNSFLTDHLLDMGKRHTLVAFDVRRYQDDIVRFAQTAHQQGVNVVLVTDQWLSPIARFAKHIFPLRIETGTTWDSAAAIVVFIEALLEATGQKNWQSTRRRIEQLEHLRDG</sequence>
<evidence type="ECO:0000256" key="3">
    <source>
        <dbReference type="ARBA" id="ARBA00023163"/>
    </source>
</evidence>
<dbReference type="GO" id="GO:0003700">
    <property type="term" value="F:DNA-binding transcription factor activity"/>
    <property type="evidence" value="ECO:0007669"/>
    <property type="project" value="InterPro"/>
</dbReference>
<dbReference type="GO" id="GO:0097367">
    <property type="term" value="F:carbohydrate derivative binding"/>
    <property type="evidence" value="ECO:0007669"/>
    <property type="project" value="InterPro"/>
</dbReference>
<dbReference type="InterPro" id="IPR046348">
    <property type="entry name" value="SIS_dom_sf"/>
</dbReference>
<dbReference type="EMBL" id="SLZW01000003">
    <property type="protein sequence ID" value="TCS63432.1"/>
    <property type="molecule type" value="Genomic_DNA"/>
</dbReference>
<dbReference type="Pfam" id="PF01418">
    <property type="entry name" value="HTH_6"/>
    <property type="match status" value="1"/>
</dbReference>
<organism evidence="5 6">
    <name type="scientific">Varunaivibrio sulfuroxidans</name>
    <dbReference type="NCBI Taxonomy" id="1773489"/>
    <lineage>
        <taxon>Bacteria</taxon>
        <taxon>Pseudomonadati</taxon>
        <taxon>Pseudomonadota</taxon>
        <taxon>Alphaproteobacteria</taxon>
        <taxon>Rhodospirillales</taxon>
        <taxon>Magnetovibrionaceae</taxon>
        <taxon>Varunaivibrio</taxon>
    </lineage>
</organism>
<feature type="domain" description="HTH rpiR-type" evidence="4">
    <location>
        <begin position="7"/>
        <end position="83"/>
    </location>
</feature>
<dbReference type="OrthoDB" id="3574600at2"/>
<reference evidence="5 6" key="1">
    <citation type="submission" date="2019-03" db="EMBL/GenBank/DDBJ databases">
        <title>Genomic Encyclopedia of Type Strains, Phase IV (KMG-IV): sequencing the most valuable type-strain genomes for metagenomic binning, comparative biology and taxonomic classification.</title>
        <authorList>
            <person name="Goeker M."/>
        </authorList>
    </citation>
    <scope>NUCLEOTIDE SEQUENCE [LARGE SCALE GENOMIC DNA]</scope>
    <source>
        <strain evidence="5 6">DSM 101688</strain>
    </source>
</reference>
<keyword evidence="3" id="KW-0804">Transcription</keyword>
<evidence type="ECO:0000313" key="5">
    <source>
        <dbReference type="EMBL" id="TCS63432.1"/>
    </source>
</evidence>
<evidence type="ECO:0000256" key="2">
    <source>
        <dbReference type="ARBA" id="ARBA00023125"/>
    </source>
</evidence>
<dbReference type="PANTHER" id="PTHR30514:SF18">
    <property type="entry name" value="RPIR-FAMILY TRANSCRIPTIONAL REGULATOR"/>
    <property type="match status" value="1"/>
</dbReference>
<dbReference type="RefSeq" id="WP_132938411.1">
    <property type="nucleotide sequence ID" value="NZ_CP119676.1"/>
</dbReference>
<proteinExistence type="predicted"/>
<accession>A0A4R3JCF3</accession>
<dbReference type="InterPro" id="IPR036388">
    <property type="entry name" value="WH-like_DNA-bd_sf"/>
</dbReference>
<evidence type="ECO:0000313" key="6">
    <source>
        <dbReference type="Proteomes" id="UP000295304"/>
    </source>
</evidence>
<keyword evidence="1" id="KW-0805">Transcription regulation</keyword>
<comment type="caution">
    <text evidence="5">The sequence shown here is derived from an EMBL/GenBank/DDBJ whole genome shotgun (WGS) entry which is preliminary data.</text>
</comment>
<dbReference type="InterPro" id="IPR001347">
    <property type="entry name" value="SIS_dom"/>
</dbReference>
<keyword evidence="6" id="KW-1185">Reference proteome</keyword>
<keyword evidence="2" id="KW-0238">DNA-binding</keyword>
<dbReference type="SUPFAM" id="SSF53697">
    <property type="entry name" value="SIS domain"/>
    <property type="match status" value="1"/>
</dbReference>
<protein>
    <submittedName>
        <fullName evidence="5">RpiR family transcriptional regulator</fullName>
    </submittedName>
</protein>
<name>A0A4R3JCF3_9PROT</name>
<dbReference type="Gene3D" id="1.10.10.10">
    <property type="entry name" value="Winged helix-like DNA-binding domain superfamily/Winged helix DNA-binding domain"/>
    <property type="match status" value="1"/>
</dbReference>
<dbReference type="GO" id="GO:0003677">
    <property type="term" value="F:DNA binding"/>
    <property type="evidence" value="ECO:0007669"/>
    <property type="project" value="UniProtKB-KW"/>
</dbReference>
<dbReference type="Pfam" id="PF01380">
    <property type="entry name" value="SIS"/>
    <property type="match status" value="1"/>
</dbReference>
<dbReference type="Proteomes" id="UP000295304">
    <property type="component" value="Unassembled WGS sequence"/>
</dbReference>
<dbReference type="PROSITE" id="PS51071">
    <property type="entry name" value="HTH_RPIR"/>
    <property type="match status" value="1"/>
</dbReference>
<dbReference type="InterPro" id="IPR009057">
    <property type="entry name" value="Homeodomain-like_sf"/>
</dbReference>
<dbReference type="AlphaFoldDB" id="A0A4R3JCF3"/>
<dbReference type="GO" id="GO:1901135">
    <property type="term" value="P:carbohydrate derivative metabolic process"/>
    <property type="evidence" value="ECO:0007669"/>
    <property type="project" value="InterPro"/>
</dbReference>
<dbReference type="Gene3D" id="3.40.50.10490">
    <property type="entry name" value="Glucose-6-phosphate isomerase like protein, domain 1"/>
    <property type="match status" value="1"/>
</dbReference>
<dbReference type="InterPro" id="IPR047640">
    <property type="entry name" value="RpiR-like"/>
</dbReference>
<dbReference type="PANTHER" id="PTHR30514">
    <property type="entry name" value="GLUCOKINASE"/>
    <property type="match status" value="1"/>
</dbReference>
<dbReference type="InterPro" id="IPR035472">
    <property type="entry name" value="RpiR-like_SIS"/>
</dbReference>
<evidence type="ECO:0000259" key="4">
    <source>
        <dbReference type="PROSITE" id="PS51071"/>
    </source>
</evidence>